<accession>A0A9Q7URM5</accession>
<reference evidence="1 2" key="1">
    <citation type="submission" date="2018-01" db="EMBL/GenBank/DDBJ databases">
        <authorList>
            <person name="Clerissi C."/>
        </authorList>
    </citation>
    <scope>NUCLEOTIDE SEQUENCE [LARGE SCALE GENOMIC DNA]</scope>
    <source>
        <strain evidence="1">Cupriavidus taiwanensis SWF 66322</strain>
    </source>
</reference>
<dbReference type="NCBIfam" id="TIGR02523">
    <property type="entry name" value="type_IV_pilV"/>
    <property type="match status" value="1"/>
</dbReference>
<name>A0A9Q7URM5_9BURK</name>
<dbReference type="InterPro" id="IPR013362">
    <property type="entry name" value="Pilus_4_PilV"/>
</dbReference>
<proteinExistence type="predicted"/>
<dbReference type="AlphaFoldDB" id="A0A9Q7URM5"/>
<evidence type="ECO:0000313" key="2">
    <source>
        <dbReference type="Proteomes" id="UP000254259"/>
    </source>
</evidence>
<evidence type="ECO:0000313" key="1">
    <source>
        <dbReference type="EMBL" id="SPD63411.1"/>
    </source>
</evidence>
<organism evidence="1 2">
    <name type="scientific">Cupriavidus taiwanensis</name>
    <dbReference type="NCBI Taxonomy" id="164546"/>
    <lineage>
        <taxon>Bacteria</taxon>
        <taxon>Pseudomonadati</taxon>
        <taxon>Pseudomonadota</taxon>
        <taxon>Betaproteobacteria</taxon>
        <taxon>Burkholderiales</taxon>
        <taxon>Burkholderiaceae</taxon>
        <taxon>Cupriavidus</taxon>
    </lineage>
</organism>
<dbReference type="RefSeq" id="WP_172581720.1">
    <property type="nucleotide sequence ID" value="NZ_JAQOLH010000064.1"/>
</dbReference>
<gene>
    <name evidence="1" type="ORF">CBM2636_10427</name>
</gene>
<sequence length="211" mass="21677">MTRIAMSCIAMSRRRLPARRAQAGFLLIEVLVAVVILLVALLGTAGLVARSGQTEMESYQRVQALALLQDMAARLNANRQVAACYANGAAGMQLGSAAAPPAACTQGSAAQNATANADLQAWNAALLGSAEMRPGASAVDPAQAVGAMIGARGCIETVDAVDQVYRITVAWQGLATTAAPALGCGKDQYGNDAYRRAVSTQIRIGTLGTVS</sequence>
<protein>
    <submittedName>
        <fullName evidence="1">Type IV pilus assembly protein PilV</fullName>
    </submittedName>
</protein>
<dbReference type="EMBL" id="LT984813">
    <property type="protein sequence ID" value="SPD63411.1"/>
    <property type="molecule type" value="Genomic_DNA"/>
</dbReference>
<dbReference type="Proteomes" id="UP000254259">
    <property type="component" value="Chromosome CBM2636"/>
</dbReference>